<dbReference type="AlphaFoldDB" id="A0A811R5D3"/>
<dbReference type="PANTHER" id="PTHR46547">
    <property type="entry name" value="ZINC FINGER PROTEIN GIS"/>
    <property type="match status" value="1"/>
</dbReference>
<evidence type="ECO:0000256" key="2">
    <source>
        <dbReference type="SAM" id="MobiDB-lite"/>
    </source>
</evidence>
<dbReference type="InterPro" id="IPR036236">
    <property type="entry name" value="Znf_C2H2_sf"/>
</dbReference>
<reference evidence="4" key="1">
    <citation type="submission" date="2020-10" db="EMBL/GenBank/DDBJ databases">
        <authorList>
            <person name="Han B."/>
            <person name="Lu T."/>
            <person name="Zhao Q."/>
            <person name="Huang X."/>
            <person name="Zhao Y."/>
        </authorList>
    </citation>
    <scope>NUCLEOTIDE SEQUENCE</scope>
</reference>
<evidence type="ECO:0000313" key="5">
    <source>
        <dbReference type="Proteomes" id="UP000604825"/>
    </source>
</evidence>
<dbReference type="Gene3D" id="3.30.160.60">
    <property type="entry name" value="Classic Zinc Finger"/>
    <property type="match status" value="1"/>
</dbReference>
<sequence>MSERDAHDGGNTTGRSAGAAASIDSFSQLPFICQPAAAREKQKQPPPRSSAGTSGIRLFGVDVPPDAAAPGTASPADVEEGSSVNESTDNAAAEPAAGAAGAGSSDSGGGGGPRKFECHYCCRNFPTSQALGGHQNAHKRERQHAKRAQFQTAMAMHHSQYYYPDPAHLYPAFAAYRHHHRFAAAPAPPPHYPSWAGATSRYYSGPGSISQPINGSPVTPSSGLWQVSTGAGRIGVGTPAPLAARRQEQPVQPLPMMLGAEEPAVVVRPGAGSVPFSPSTSSSSSSASPHKRPAPPESKENNVSLDLSL</sequence>
<feature type="compositionally biased region" description="Low complexity" evidence="2">
    <location>
        <begin position="271"/>
        <end position="288"/>
    </location>
</feature>
<proteinExistence type="predicted"/>
<dbReference type="GO" id="GO:0009739">
    <property type="term" value="P:response to gibberellin"/>
    <property type="evidence" value="ECO:0007669"/>
    <property type="project" value="InterPro"/>
</dbReference>
<gene>
    <name evidence="4" type="ORF">NCGR_LOCUS48562</name>
</gene>
<protein>
    <recommendedName>
        <fullName evidence="3">C2H2-type domain-containing protein</fullName>
    </recommendedName>
</protein>
<name>A0A811R5D3_9POAL</name>
<keyword evidence="1" id="KW-0479">Metal-binding</keyword>
<evidence type="ECO:0000256" key="1">
    <source>
        <dbReference type="PROSITE-ProRule" id="PRU00042"/>
    </source>
</evidence>
<keyword evidence="5" id="KW-1185">Reference proteome</keyword>
<dbReference type="Proteomes" id="UP000604825">
    <property type="component" value="Unassembled WGS sequence"/>
</dbReference>
<feature type="compositionally biased region" description="Low complexity" evidence="2">
    <location>
        <begin position="91"/>
        <end position="105"/>
    </location>
</feature>
<keyword evidence="1" id="KW-0863">Zinc-finger</keyword>
<dbReference type="GO" id="GO:0003700">
    <property type="term" value="F:DNA-binding transcription factor activity"/>
    <property type="evidence" value="ECO:0007669"/>
    <property type="project" value="InterPro"/>
</dbReference>
<evidence type="ECO:0000313" key="4">
    <source>
        <dbReference type="EMBL" id="CAD6265257.1"/>
    </source>
</evidence>
<feature type="region of interest" description="Disordered" evidence="2">
    <location>
        <begin position="33"/>
        <end position="110"/>
    </location>
</feature>
<dbReference type="SUPFAM" id="SSF57667">
    <property type="entry name" value="beta-beta-alpha zinc fingers"/>
    <property type="match status" value="1"/>
</dbReference>
<feature type="region of interest" description="Disordered" evidence="2">
    <location>
        <begin position="1"/>
        <end position="21"/>
    </location>
</feature>
<dbReference type="EMBL" id="CAJGYO010000013">
    <property type="protein sequence ID" value="CAD6265257.1"/>
    <property type="molecule type" value="Genomic_DNA"/>
</dbReference>
<dbReference type="PROSITE" id="PS50157">
    <property type="entry name" value="ZINC_FINGER_C2H2_2"/>
    <property type="match status" value="1"/>
</dbReference>
<dbReference type="GO" id="GO:0010090">
    <property type="term" value="P:trichome morphogenesis"/>
    <property type="evidence" value="ECO:0007669"/>
    <property type="project" value="InterPro"/>
</dbReference>
<organism evidence="4 5">
    <name type="scientific">Miscanthus lutarioriparius</name>
    <dbReference type="NCBI Taxonomy" id="422564"/>
    <lineage>
        <taxon>Eukaryota</taxon>
        <taxon>Viridiplantae</taxon>
        <taxon>Streptophyta</taxon>
        <taxon>Embryophyta</taxon>
        <taxon>Tracheophyta</taxon>
        <taxon>Spermatophyta</taxon>
        <taxon>Magnoliopsida</taxon>
        <taxon>Liliopsida</taxon>
        <taxon>Poales</taxon>
        <taxon>Poaceae</taxon>
        <taxon>PACMAD clade</taxon>
        <taxon>Panicoideae</taxon>
        <taxon>Andropogonodae</taxon>
        <taxon>Andropogoneae</taxon>
        <taxon>Saccharinae</taxon>
        <taxon>Miscanthus</taxon>
    </lineage>
</organism>
<feature type="domain" description="C2H2-type" evidence="3">
    <location>
        <begin position="116"/>
        <end position="143"/>
    </location>
</feature>
<evidence type="ECO:0000259" key="3">
    <source>
        <dbReference type="PROSITE" id="PS50157"/>
    </source>
</evidence>
<dbReference type="PANTHER" id="PTHR46547:SF20">
    <property type="entry name" value="OS08G0463500 PROTEIN"/>
    <property type="match status" value="1"/>
</dbReference>
<dbReference type="GO" id="GO:0008270">
    <property type="term" value="F:zinc ion binding"/>
    <property type="evidence" value="ECO:0007669"/>
    <property type="project" value="UniProtKB-KW"/>
</dbReference>
<feature type="region of interest" description="Disordered" evidence="2">
    <location>
        <begin position="268"/>
        <end position="309"/>
    </location>
</feature>
<dbReference type="PROSITE" id="PS00028">
    <property type="entry name" value="ZINC_FINGER_C2H2_1"/>
    <property type="match status" value="1"/>
</dbReference>
<comment type="caution">
    <text evidence="4">The sequence shown here is derived from an EMBL/GenBank/DDBJ whole genome shotgun (WGS) entry which is preliminary data.</text>
</comment>
<dbReference type="OrthoDB" id="9442240at2759"/>
<accession>A0A811R5D3</accession>
<dbReference type="InterPro" id="IPR013087">
    <property type="entry name" value="Znf_C2H2_type"/>
</dbReference>
<dbReference type="InterPro" id="IPR044291">
    <property type="entry name" value="GIS/GIS2/ZFP8"/>
</dbReference>
<keyword evidence="1" id="KW-0862">Zinc</keyword>